<dbReference type="EMBL" id="JAUFPN010000059">
    <property type="protein sequence ID" value="MDN3564061.1"/>
    <property type="molecule type" value="Genomic_DNA"/>
</dbReference>
<name>A0ABT8A3X1_9PROT</name>
<dbReference type="RefSeq" id="WP_290315850.1">
    <property type="nucleotide sequence ID" value="NZ_JAUFPN010000059.1"/>
</dbReference>
<keyword evidence="2" id="KW-1185">Reference proteome</keyword>
<evidence type="ECO:0000313" key="2">
    <source>
        <dbReference type="Proteomes" id="UP001529369"/>
    </source>
</evidence>
<sequence length="244" mass="25037">MAHEAFVQDGFTLYSTDFTALNNSGIAGHAVLLLDQNTSTLTVDIQATGLEPGGMHIQHIHGFEDGTDSKSPTIRLDADGDGFVELGEGLVSYGPIQLNLTLDPASATHDHGTAGHDHSDAAVFPTVGADGVLAYHEVFRFSAEDPNAQAVLASLSPLEAKEVVLHGLTTNAVQGAGTAGEVDGTAGFKLALPVASGELMAVAPAADVLAAVDALGLDANGIVDWDAIGAQVTANFEATGHWFI</sequence>
<evidence type="ECO:0000313" key="1">
    <source>
        <dbReference type="EMBL" id="MDN3564061.1"/>
    </source>
</evidence>
<comment type="caution">
    <text evidence="1">The sequence shown here is derived from an EMBL/GenBank/DDBJ whole genome shotgun (WGS) entry which is preliminary data.</text>
</comment>
<proteinExistence type="predicted"/>
<protein>
    <submittedName>
        <fullName evidence="1">CHRD domain-containing protein</fullName>
    </submittedName>
</protein>
<gene>
    <name evidence="1" type="ORF">QWZ14_06675</name>
</gene>
<reference evidence="2" key="1">
    <citation type="journal article" date="2019" name="Int. J. Syst. Evol. Microbiol.">
        <title>The Global Catalogue of Microorganisms (GCM) 10K type strain sequencing project: providing services to taxonomists for standard genome sequencing and annotation.</title>
        <authorList>
            <consortium name="The Broad Institute Genomics Platform"/>
            <consortium name="The Broad Institute Genome Sequencing Center for Infectious Disease"/>
            <person name="Wu L."/>
            <person name="Ma J."/>
        </authorList>
    </citation>
    <scope>NUCLEOTIDE SEQUENCE [LARGE SCALE GENOMIC DNA]</scope>
    <source>
        <strain evidence="2">CECT 7131</strain>
    </source>
</reference>
<organism evidence="1 2">
    <name type="scientific">Paeniroseomonas aquatica</name>
    <dbReference type="NCBI Taxonomy" id="373043"/>
    <lineage>
        <taxon>Bacteria</taxon>
        <taxon>Pseudomonadati</taxon>
        <taxon>Pseudomonadota</taxon>
        <taxon>Alphaproteobacteria</taxon>
        <taxon>Acetobacterales</taxon>
        <taxon>Acetobacteraceae</taxon>
        <taxon>Paeniroseomonas</taxon>
    </lineage>
</organism>
<accession>A0ABT8A3X1</accession>
<dbReference type="Proteomes" id="UP001529369">
    <property type="component" value="Unassembled WGS sequence"/>
</dbReference>